<dbReference type="Gene3D" id="1.10.10.10">
    <property type="entry name" value="Winged helix-like DNA-binding domain superfamily/Winged helix DNA-binding domain"/>
    <property type="match status" value="1"/>
</dbReference>
<evidence type="ECO:0000256" key="2">
    <source>
        <dbReference type="ARBA" id="ARBA00023125"/>
    </source>
</evidence>
<dbReference type="PRINTS" id="PR00033">
    <property type="entry name" value="HTHASNC"/>
</dbReference>
<dbReference type="PANTHER" id="PTHR30154:SF34">
    <property type="entry name" value="TRANSCRIPTIONAL REGULATOR AZLB"/>
    <property type="match status" value="1"/>
</dbReference>
<keyword evidence="1" id="KW-0805">Transcription regulation</keyword>
<organism evidence="5 6">
    <name type="scientific">Henriciella algicola</name>
    <dbReference type="NCBI Taxonomy" id="1608422"/>
    <lineage>
        <taxon>Bacteria</taxon>
        <taxon>Pseudomonadati</taxon>
        <taxon>Pseudomonadota</taxon>
        <taxon>Alphaproteobacteria</taxon>
        <taxon>Hyphomonadales</taxon>
        <taxon>Hyphomonadaceae</taxon>
        <taxon>Henriciella</taxon>
    </lineage>
</organism>
<evidence type="ECO:0000256" key="3">
    <source>
        <dbReference type="ARBA" id="ARBA00023163"/>
    </source>
</evidence>
<name>A0A399RK49_9PROT</name>
<accession>A0A399RK49</accession>
<dbReference type="GO" id="GO:0043565">
    <property type="term" value="F:sequence-specific DNA binding"/>
    <property type="evidence" value="ECO:0007669"/>
    <property type="project" value="InterPro"/>
</dbReference>
<keyword evidence="2" id="KW-0238">DNA-binding</keyword>
<evidence type="ECO:0000256" key="1">
    <source>
        <dbReference type="ARBA" id="ARBA00023015"/>
    </source>
</evidence>
<dbReference type="InterPro" id="IPR036390">
    <property type="entry name" value="WH_DNA-bd_sf"/>
</dbReference>
<dbReference type="Pfam" id="PF01037">
    <property type="entry name" value="AsnC_trans_reg"/>
    <property type="match status" value="1"/>
</dbReference>
<keyword evidence="6" id="KW-1185">Reference proteome</keyword>
<dbReference type="SMART" id="SM00344">
    <property type="entry name" value="HTH_ASNC"/>
    <property type="match status" value="1"/>
</dbReference>
<dbReference type="OrthoDB" id="8590699at2"/>
<dbReference type="GO" id="GO:0043200">
    <property type="term" value="P:response to amino acid"/>
    <property type="evidence" value="ECO:0007669"/>
    <property type="project" value="TreeGrafter"/>
</dbReference>
<comment type="caution">
    <text evidence="5">The sequence shown here is derived from an EMBL/GenBank/DDBJ whole genome shotgun (WGS) entry which is preliminary data.</text>
</comment>
<dbReference type="InterPro" id="IPR000485">
    <property type="entry name" value="AsnC-type_HTH_dom"/>
</dbReference>
<dbReference type="SUPFAM" id="SSF46785">
    <property type="entry name" value="Winged helix' DNA-binding domain"/>
    <property type="match status" value="1"/>
</dbReference>
<feature type="domain" description="HTH asnC-type" evidence="4">
    <location>
        <begin position="1"/>
        <end position="62"/>
    </location>
</feature>
<dbReference type="AlphaFoldDB" id="A0A399RK49"/>
<dbReference type="PANTHER" id="PTHR30154">
    <property type="entry name" value="LEUCINE-RESPONSIVE REGULATORY PROTEIN"/>
    <property type="match status" value="1"/>
</dbReference>
<evidence type="ECO:0000313" key="5">
    <source>
        <dbReference type="EMBL" id="RIJ32060.1"/>
    </source>
</evidence>
<gene>
    <name evidence="5" type="ORF">D1222_07465</name>
</gene>
<protein>
    <submittedName>
        <fullName evidence="5">Lrp/AsnC family transcriptional regulator</fullName>
    </submittedName>
</protein>
<sequence length="148" mass="16728">MDAFDKRLLELLQRDNRRTYDELGEALGLSATAVRRRAARLREQGIIAADVSILNTDQMGISVIVSVRFEKESHATYEAFKTAMKAAPEVRQCYTVSGEVDFIVIAHFEDLPAYDDWVAENFLSNPAIARTTTNVVYRRVKFDTAIPI</sequence>
<dbReference type="RefSeq" id="WP_119453548.1">
    <property type="nucleotide sequence ID" value="NZ_QWGA01000003.1"/>
</dbReference>
<dbReference type="Proteomes" id="UP000265845">
    <property type="component" value="Unassembled WGS sequence"/>
</dbReference>
<reference evidence="5 6" key="1">
    <citation type="submission" date="2018-08" db="EMBL/GenBank/DDBJ databases">
        <title>Henriciella mobilis sp. nov., isolated from seawater.</title>
        <authorList>
            <person name="Cheng H."/>
            <person name="Wu Y.-H."/>
            <person name="Xu X.-W."/>
            <person name="Guo L.-L."/>
        </authorList>
    </citation>
    <scope>NUCLEOTIDE SEQUENCE [LARGE SCALE GENOMIC DNA]</scope>
    <source>
        <strain evidence="5 6">CCUG67844</strain>
    </source>
</reference>
<dbReference type="SUPFAM" id="SSF54909">
    <property type="entry name" value="Dimeric alpha+beta barrel"/>
    <property type="match status" value="1"/>
</dbReference>
<dbReference type="Pfam" id="PF13404">
    <property type="entry name" value="HTH_AsnC-type"/>
    <property type="match status" value="1"/>
</dbReference>
<dbReference type="Gene3D" id="3.30.70.920">
    <property type="match status" value="1"/>
</dbReference>
<dbReference type="EMBL" id="QWGA01000003">
    <property type="protein sequence ID" value="RIJ32060.1"/>
    <property type="molecule type" value="Genomic_DNA"/>
</dbReference>
<dbReference type="PROSITE" id="PS50956">
    <property type="entry name" value="HTH_ASNC_2"/>
    <property type="match status" value="1"/>
</dbReference>
<dbReference type="GO" id="GO:0005829">
    <property type="term" value="C:cytosol"/>
    <property type="evidence" value="ECO:0007669"/>
    <property type="project" value="TreeGrafter"/>
</dbReference>
<dbReference type="InterPro" id="IPR019888">
    <property type="entry name" value="Tscrpt_reg_AsnC-like"/>
</dbReference>
<dbReference type="InterPro" id="IPR036388">
    <property type="entry name" value="WH-like_DNA-bd_sf"/>
</dbReference>
<keyword evidence="3" id="KW-0804">Transcription</keyword>
<evidence type="ECO:0000259" key="4">
    <source>
        <dbReference type="PROSITE" id="PS50956"/>
    </source>
</evidence>
<proteinExistence type="predicted"/>
<dbReference type="InterPro" id="IPR019887">
    <property type="entry name" value="Tscrpt_reg_AsnC/Lrp_C"/>
</dbReference>
<dbReference type="InterPro" id="IPR011008">
    <property type="entry name" value="Dimeric_a/b-barrel"/>
</dbReference>
<evidence type="ECO:0000313" key="6">
    <source>
        <dbReference type="Proteomes" id="UP000265845"/>
    </source>
</evidence>